<gene>
    <name evidence="1" type="ORF">SNOG_01089</name>
</gene>
<dbReference type="VEuPathDB" id="FungiDB:JI435_010890"/>
<organism evidence="1 2">
    <name type="scientific">Phaeosphaeria nodorum (strain SN15 / ATCC MYA-4574 / FGSC 10173)</name>
    <name type="common">Glume blotch fungus</name>
    <name type="synonym">Parastagonospora nodorum</name>
    <dbReference type="NCBI Taxonomy" id="321614"/>
    <lineage>
        <taxon>Eukaryota</taxon>
        <taxon>Fungi</taxon>
        <taxon>Dikarya</taxon>
        <taxon>Ascomycota</taxon>
        <taxon>Pezizomycotina</taxon>
        <taxon>Dothideomycetes</taxon>
        <taxon>Pleosporomycetidae</taxon>
        <taxon>Pleosporales</taxon>
        <taxon>Pleosporineae</taxon>
        <taxon>Phaeosphaeriaceae</taxon>
        <taxon>Parastagonospora</taxon>
    </lineage>
</organism>
<dbReference type="InParanoid" id="Q0V4H5"/>
<accession>Q0V4H5</accession>
<dbReference type="GeneID" id="5968089"/>
<dbReference type="KEGG" id="pno:SNOG_01089"/>
<dbReference type="RefSeq" id="XP_001791746.1">
    <property type="nucleotide sequence ID" value="XM_001791694.1"/>
</dbReference>
<proteinExistence type="predicted"/>
<dbReference type="EMBL" id="CH445325">
    <property type="protein sequence ID" value="EAT92584.1"/>
    <property type="molecule type" value="Genomic_DNA"/>
</dbReference>
<dbReference type="HOGENOM" id="CLU_2224155_0_0_1"/>
<reference evidence="2" key="1">
    <citation type="journal article" date="2007" name="Plant Cell">
        <title>Dothideomycete-plant interactions illuminated by genome sequencing and EST analysis of the wheat pathogen Stagonospora nodorum.</title>
        <authorList>
            <person name="Hane J.K."/>
            <person name="Lowe R.G."/>
            <person name="Solomon P.S."/>
            <person name="Tan K.C."/>
            <person name="Schoch C.L."/>
            <person name="Spatafora J.W."/>
            <person name="Crous P.W."/>
            <person name="Kodira C."/>
            <person name="Birren B.W."/>
            <person name="Galagan J.E."/>
            <person name="Torriani S.F."/>
            <person name="McDonald B.A."/>
            <person name="Oliver R.P."/>
        </authorList>
    </citation>
    <scope>NUCLEOTIDE SEQUENCE [LARGE SCALE GENOMIC DNA]</scope>
    <source>
        <strain evidence="2">SN15 / ATCC MYA-4574 / FGSC 10173</strain>
    </source>
</reference>
<evidence type="ECO:0000313" key="1">
    <source>
        <dbReference type="EMBL" id="EAT92584.1"/>
    </source>
</evidence>
<dbReference type="AlphaFoldDB" id="Q0V4H5"/>
<sequence>MGHRTHPIIDQRSPREKSTCACAPHRTYCAPHLNLSPNGNFRDRRCLPRKWRQRRETQQRDNLGNYLWYLDKQLGSNSLAFVDASDFLSMYNFSRKQPELTAVEVA</sequence>
<evidence type="ECO:0000313" key="2">
    <source>
        <dbReference type="Proteomes" id="UP000001055"/>
    </source>
</evidence>
<protein>
    <submittedName>
        <fullName evidence="1">Uncharacterized protein</fullName>
    </submittedName>
</protein>
<dbReference type="Proteomes" id="UP000001055">
    <property type="component" value="Unassembled WGS sequence"/>
</dbReference>
<name>Q0V4H5_PHANO</name>